<feature type="domain" description="Histidine kinase/HSP90-like ATPase" evidence="3">
    <location>
        <begin position="52"/>
        <end position="147"/>
    </location>
</feature>
<accession>A0A918UMV0</accession>
<dbReference type="InterPro" id="IPR050267">
    <property type="entry name" value="Anti-sigma-factor_SerPK"/>
</dbReference>
<organism evidence="4 5">
    <name type="scientific">Streptomyces inusitatus</name>
    <dbReference type="NCBI Taxonomy" id="68221"/>
    <lineage>
        <taxon>Bacteria</taxon>
        <taxon>Bacillati</taxon>
        <taxon>Actinomycetota</taxon>
        <taxon>Actinomycetes</taxon>
        <taxon>Kitasatosporales</taxon>
        <taxon>Streptomycetaceae</taxon>
        <taxon>Streptomyces</taxon>
    </lineage>
</organism>
<dbReference type="GO" id="GO:0004674">
    <property type="term" value="F:protein serine/threonine kinase activity"/>
    <property type="evidence" value="ECO:0007669"/>
    <property type="project" value="UniProtKB-KW"/>
</dbReference>
<dbReference type="InterPro" id="IPR036890">
    <property type="entry name" value="HATPase_C_sf"/>
</dbReference>
<protein>
    <recommendedName>
        <fullName evidence="3">Histidine kinase/HSP90-like ATPase domain-containing protein</fullName>
    </recommendedName>
</protein>
<gene>
    <name evidence="4" type="ORF">GCM10010387_15290</name>
</gene>
<evidence type="ECO:0000259" key="3">
    <source>
        <dbReference type="Pfam" id="PF13581"/>
    </source>
</evidence>
<evidence type="ECO:0000313" key="5">
    <source>
        <dbReference type="Proteomes" id="UP000630936"/>
    </source>
</evidence>
<name>A0A918UMV0_9ACTN</name>
<dbReference type="PANTHER" id="PTHR35526:SF3">
    <property type="entry name" value="ANTI-SIGMA-F FACTOR RSBW"/>
    <property type="match status" value="1"/>
</dbReference>
<comment type="caution">
    <text evidence="4">The sequence shown here is derived from an EMBL/GenBank/DDBJ whole genome shotgun (WGS) entry which is preliminary data.</text>
</comment>
<proteinExistence type="predicted"/>
<dbReference type="InterPro" id="IPR003594">
    <property type="entry name" value="HATPase_dom"/>
</dbReference>
<dbReference type="Gene3D" id="3.30.565.10">
    <property type="entry name" value="Histidine kinase-like ATPase, C-terminal domain"/>
    <property type="match status" value="1"/>
</dbReference>
<feature type="region of interest" description="Disordered" evidence="2">
    <location>
        <begin position="1"/>
        <end position="52"/>
    </location>
</feature>
<evidence type="ECO:0000256" key="1">
    <source>
        <dbReference type="ARBA" id="ARBA00022527"/>
    </source>
</evidence>
<dbReference type="SUPFAM" id="SSF55874">
    <property type="entry name" value="ATPase domain of HSP90 chaperone/DNA topoisomerase II/histidine kinase"/>
    <property type="match status" value="1"/>
</dbReference>
<dbReference type="Pfam" id="PF13581">
    <property type="entry name" value="HATPase_c_2"/>
    <property type="match status" value="1"/>
</dbReference>
<keyword evidence="5" id="KW-1185">Reference proteome</keyword>
<evidence type="ECO:0000313" key="4">
    <source>
        <dbReference type="EMBL" id="GGZ23136.1"/>
    </source>
</evidence>
<reference evidence="4" key="2">
    <citation type="submission" date="2020-09" db="EMBL/GenBank/DDBJ databases">
        <authorList>
            <person name="Sun Q."/>
            <person name="Ohkuma M."/>
        </authorList>
    </citation>
    <scope>NUCLEOTIDE SEQUENCE</scope>
    <source>
        <strain evidence="4">JCM 4988</strain>
    </source>
</reference>
<dbReference type="Proteomes" id="UP000630936">
    <property type="component" value="Unassembled WGS sequence"/>
</dbReference>
<dbReference type="PANTHER" id="PTHR35526">
    <property type="entry name" value="ANTI-SIGMA-F FACTOR RSBW-RELATED"/>
    <property type="match status" value="1"/>
</dbReference>
<evidence type="ECO:0000256" key="2">
    <source>
        <dbReference type="SAM" id="MobiDB-lite"/>
    </source>
</evidence>
<reference evidence="4" key="1">
    <citation type="journal article" date="2014" name="Int. J. Syst. Evol. Microbiol.">
        <title>Complete genome sequence of Corynebacterium casei LMG S-19264T (=DSM 44701T), isolated from a smear-ripened cheese.</title>
        <authorList>
            <consortium name="US DOE Joint Genome Institute (JGI-PGF)"/>
            <person name="Walter F."/>
            <person name="Albersmeier A."/>
            <person name="Kalinowski J."/>
            <person name="Ruckert C."/>
        </authorList>
    </citation>
    <scope>NUCLEOTIDE SEQUENCE</scope>
    <source>
        <strain evidence="4">JCM 4988</strain>
    </source>
</reference>
<keyword evidence="1" id="KW-0808">Transferase</keyword>
<sequence length="178" mass="19512">MPEPGHSLRSKARPTEPEGAGRGARMPIRSTGRMPIKSKMHGKPSYSTTLPRAAESARDARALVSLVLCRWDLGEAEFAGRLVITELVSNAVAHARRDLVKITVTRESRTGVRLAVTDFSRVLPQTREAGDQDVSGRGLAIVEELTDGRWGVDLLGWGKTVWADLELPRTRSHGEQSH</sequence>
<dbReference type="EMBL" id="BMWG01000003">
    <property type="protein sequence ID" value="GGZ23136.1"/>
    <property type="molecule type" value="Genomic_DNA"/>
</dbReference>
<dbReference type="CDD" id="cd16936">
    <property type="entry name" value="HATPase_RsbW-like"/>
    <property type="match status" value="1"/>
</dbReference>
<dbReference type="AlphaFoldDB" id="A0A918UMV0"/>
<keyword evidence="1" id="KW-0418">Kinase</keyword>
<keyword evidence="1" id="KW-0723">Serine/threonine-protein kinase</keyword>